<evidence type="ECO:0000256" key="1">
    <source>
        <dbReference type="ARBA" id="ARBA00023157"/>
    </source>
</evidence>
<dbReference type="PANTHER" id="PTHR45784">
    <property type="entry name" value="C-TYPE LECTIN DOMAIN FAMILY 20 MEMBER A-RELATED"/>
    <property type="match status" value="1"/>
</dbReference>
<dbReference type="InterPro" id="IPR001304">
    <property type="entry name" value="C-type_lectin-like"/>
</dbReference>
<dbReference type="InterPro" id="IPR018378">
    <property type="entry name" value="C-type_lectin_CS"/>
</dbReference>
<dbReference type="InterPro" id="IPR016187">
    <property type="entry name" value="CTDL_fold"/>
</dbReference>
<evidence type="ECO:0000259" key="2">
    <source>
        <dbReference type="PROSITE" id="PS50041"/>
    </source>
</evidence>
<dbReference type="Proteomes" id="UP000503349">
    <property type="component" value="Chromosome 3"/>
</dbReference>
<accession>A0A6G1PB88</accession>
<reference evidence="4" key="2">
    <citation type="submission" date="2019-02" db="EMBL/GenBank/DDBJ databases">
        <title>Opniocepnalus argus Var Kimnra genome.</title>
        <authorList>
            <person name="Zhou C."/>
            <person name="Xiao S."/>
        </authorList>
    </citation>
    <scope>NUCLEOTIDE SEQUENCE [LARGE SCALE GENOMIC DNA]</scope>
</reference>
<dbReference type="PROSITE" id="PS50041">
    <property type="entry name" value="C_TYPE_LECTIN_2"/>
    <property type="match status" value="2"/>
</dbReference>
<evidence type="ECO:0000313" key="3">
    <source>
        <dbReference type="EMBL" id="KAF3687507.1"/>
    </source>
</evidence>
<dbReference type="PROSITE" id="PS00615">
    <property type="entry name" value="C_TYPE_LECTIN_1"/>
    <property type="match status" value="1"/>
</dbReference>
<organism evidence="3 4">
    <name type="scientific">Channa argus</name>
    <name type="common">Northern snakehead</name>
    <name type="synonym">Ophicephalus argus</name>
    <dbReference type="NCBI Taxonomy" id="215402"/>
    <lineage>
        <taxon>Eukaryota</taxon>
        <taxon>Metazoa</taxon>
        <taxon>Chordata</taxon>
        <taxon>Craniata</taxon>
        <taxon>Vertebrata</taxon>
        <taxon>Euteleostomi</taxon>
        <taxon>Actinopterygii</taxon>
        <taxon>Neopterygii</taxon>
        <taxon>Teleostei</taxon>
        <taxon>Neoteleostei</taxon>
        <taxon>Acanthomorphata</taxon>
        <taxon>Anabantaria</taxon>
        <taxon>Anabantiformes</taxon>
        <taxon>Channoidei</taxon>
        <taxon>Channidae</taxon>
        <taxon>Channa</taxon>
    </lineage>
</organism>
<proteinExistence type="predicted"/>
<dbReference type="EMBL" id="CM015714">
    <property type="protein sequence ID" value="KAF3687507.1"/>
    <property type="molecule type" value="Genomic_DNA"/>
</dbReference>
<feature type="domain" description="C-type lectin" evidence="2">
    <location>
        <begin position="50"/>
        <end position="160"/>
    </location>
</feature>
<dbReference type="Gene3D" id="3.10.100.10">
    <property type="entry name" value="Mannose-Binding Protein A, subunit A"/>
    <property type="match status" value="2"/>
</dbReference>
<feature type="domain" description="C-type lectin" evidence="2">
    <location>
        <begin position="155"/>
        <end position="272"/>
    </location>
</feature>
<sequence>MVAEPGSDHLDWLAVPANVAQTGGLAGRKKDVNMICVTEETAIEMDVGEYIYISIHKTWADARAYCRQYYTEYSFVSSQSDHDSLLKAAGKNPLSGWIGLHRHADNSNIWMWSGGENVTYLNWDKGQPDNRDGVENAAQIWGNGKWNDCDEYSTMPFYCISVPNVEGKMSWEEALEHCRGTDRDLPSLLSEIQHLDAQEVIQLEDITDLVWIGLRFLNDRWLWMNGDSLVYEAWAQGDQDHLCPTQKRCGALSKTGLWKNWDCQDVLNFLCI</sequence>
<keyword evidence="1" id="KW-1015">Disulfide bond</keyword>
<dbReference type="AlphaFoldDB" id="A0A6G1PB88"/>
<gene>
    <name evidence="3" type="ORF">EXN66_Car003179</name>
</gene>
<keyword evidence="4" id="KW-1185">Reference proteome</keyword>
<dbReference type="InterPro" id="IPR016186">
    <property type="entry name" value="C-type_lectin-like/link_sf"/>
</dbReference>
<dbReference type="PANTHER" id="PTHR45784:SF8">
    <property type="entry name" value="C-TYPE MANNOSE RECEPTOR 2-RELATED"/>
    <property type="match status" value="1"/>
</dbReference>
<dbReference type="SUPFAM" id="SSF56436">
    <property type="entry name" value="C-type lectin-like"/>
    <property type="match status" value="2"/>
</dbReference>
<keyword evidence="3" id="KW-0675">Receptor</keyword>
<evidence type="ECO:0000313" key="4">
    <source>
        <dbReference type="Proteomes" id="UP000503349"/>
    </source>
</evidence>
<name>A0A6G1PB88_CHAAH</name>
<dbReference type="SMART" id="SM00034">
    <property type="entry name" value="CLECT"/>
    <property type="match status" value="2"/>
</dbReference>
<reference evidence="3 4" key="1">
    <citation type="submission" date="2019-02" db="EMBL/GenBank/DDBJ databases">
        <title>Opniocepnalus argus genome.</title>
        <authorList>
            <person name="Zhou C."/>
            <person name="Xiao S."/>
        </authorList>
    </citation>
    <scope>NUCLEOTIDE SEQUENCE [LARGE SCALE GENOMIC DNA]</scope>
    <source>
        <strain evidence="3">OARG1902GOOAL</strain>
        <tissue evidence="3">Muscle</tissue>
    </source>
</reference>
<protein>
    <submittedName>
        <fullName evidence="3">Macrophage mannose receptor 1</fullName>
    </submittedName>
</protein>
<dbReference type="Pfam" id="PF00059">
    <property type="entry name" value="Lectin_C"/>
    <property type="match status" value="2"/>
</dbReference>